<name>A0A9W8RXY8_9HYPO</name>
<dbReference type="InterPro" id="IPR001810">
    <property type="entry name" value="F-box_dom"/>
</dbReference>
<feature type="domain" description="F-box" evidence="2">
    <location>
        <begin position="9"/>
        <end position="49"/>
    </location>
</feature>
<protein>
    <recommendedName>
        <fullName evidence="2">F-box domain-containing protein</fullName>
    </recommendedName>
</protein>
<evidence type="ECO:0000259" key="2">
    <source>
        <dbReference type="Pfam" id="PF12937"/>
    </source>
</evidence>
<feature type="compositionally biased region" description="Basic and acidic residues" evidence="1">
    <location>
        <begin position="541"/>
        <end position="551"/>
    </location>
</feature>
<feature type="compositionally biased region" description="Acidic residues" evidence="1">
    <location>
        <begin position="562"/>
        <end position="588"/>
    </location>
</feature>
<evidence type="ECO:0000256" key="1">
    <source>
        <dbReference type="SAM" id="MobiDB-lite"/>
    </source>
</evidence>
<dbReference type="EMBL" id="JAOQAZ010000015">
    <property type="protein sequence ID" value="KAJ4258827.1"/>
    <property type="molecule type" value="Genomic_DNA"/>
</dbReference>
<evidence type="ECO:0000313" key="4">
    <source>
        <dbReference type="Proteomes" id="UP001152049"/>
    </source>
</evidence>
<sequence>MSSRSSSGLDRLPTELISRIFGFSHLSDHFNLARTSRRLAECAKPTLKRHQIAHRENSLVSDLDPSTIPSLLRKITKDPFVAWHVRSIEIWGTRYDWSQWRPFDLEGPGSLPDGVMELYRWSDAFQQTTPLEWVLSPEELSTYLDLLKSHGHLSPRELGKAQTSFLKGKDDFYKVLLFLLCPRLNRFKLVHVQDFGVLSNINCMLNSLSKIIVRSWRQASWAPGLASLREIVIGAKSGTWLDGQSMVGLYPGRIYRSIMMLPGLKSVYLWGADIIHEFETDCIDDADEVSLENLVGGSSVEHLFLDHFSESTHPLLLESVLLFIQIPRALKTLAIRNGFSHGETKLPHQAMFATMIHLGKSLESLIIYDDNEYQSLDVWRFYTGGPMSALSPHLTNISININDVTFTKRMGFGGDQETIRDLWSDPAERHNCFTYIERSFPKSLEVLLLSNRLPHKGTVDMKIMEDLLIFLIEDGLCPRLKAIHIQQHPKSSRWYRKYAFSRLAEVGWDHGVDVHVRSNPHRPRYQVVFPQPPMLDTIDQLEPRDGSDGKVFDPFTGHWVSEDEYEEDEDEGKEGEEDEKVDTDLEDR</sequence>
<dbReference type="Pfam" id="PF12937">
    <property type="entry name" value="F-box-like"/>
    <property type="match status" value="1"/>
</dbReference>
<keyword evidence="4" id="KW-1185">Reference proteome</keyword>
<reference evidence="3" key="1">
    <citation type="submission" date="2022-09" db="EMBL/GenBank/DDBJ databases">
        <title>Fusarium specimens isolated from Avocado Roots.</title>
        <authorList>
            <person name="Stajich J."/>
            <person name="Roper C."/>
            <person name="Heimlech-Rivalta G."/>
        </authorList>
    </citation>
    <scope>NUCLEOTIDE SEQUENCE</scope>
    <source>
        <strain evidence="3">CF00136</strain>
    </source>
</reference>
<organism evidence="3 4">
    <name type="scientific">Fusarium torreyae</name>
    <dbReference type="NCBI Taxonomy" id="1237075"/>
    <lineage>
        <taxon>Eukaryota</taxon>
        <taxon>Fungi</taxon>
        <taxon>Dikarya</taxon>
        <taxon>Ascomycota</taxon>
        <taxon>Pezizomycotina</taxon>
        <taxon>Sordariomycetes</taxon>
        <taxon>Hypocreomycetidae</taxon>
        <taxon>Hypocreales</taxon>
        <taxon>Nectriaceae</taxon>
        <taxon>Fusarium</taxon>
    </lineage>
</organism>
<dbReference type="AlphaFoldDB" id="A0A9W8RXY8"/>
<dbReference type="OrthoDB" id="3644718at2759"/>
<feature type="region of interest" description="Disordered" evidence="1">
    <location>
        <begin position="541"/>
        <end position="588"/>
    </location>
</feature>
<proteinExistence type="predicted"/>
<dbReference type="CDD" id="cd09917">
    <property type="entry name" value="F-box_SF"/>
    <property type="match status" value="1"/>
</dbReference>
<evidence type="ECO:0000313" key="3">
    <source>
        <dbReference type="EMBL" id="KAJ4258827.1"/>
    </source>
</evidence>
<comment type="caution">
    <text evidence="3">The sequence shown here is derived from an EMBL/GenBank/DDBJ whole genome shotgun (WGS) entry which is preliminary data.</text>
</comment>
<accession>A0A9W8RXY8</accession>
<dbReference type="Proteomes" id="UP001152049">
    <property type="component" value="Unassembled WGS sequence"/>
</dbReference>
<gene>
    <name evidence="3" type="ORF">NW762_007914</name>
</gene>